<organism evidence="2 3">
    <name type="scientific">Tenuibacillus multivorans</name>
    <dbReference type="NCBI Taxonomy" id="237069"/>
    <lineage>
        <taxon>Bacteria</taxon>
        <taxon>Bacillati</taxon>
        <taxon>Bacillota</taxon>
        <taxon>Bacilli</taxon>
        <taxon>Bacillales</taxon>
        <taxon>Bacillaceae</taxon>
        <taxon>Tenuibacillus</taxon>
    </lineage>
</organism>
<dbReference type="STRING" id="237069.SAMN05216498_2180"/>
<dbReference type="AlphaFoldDB" id="A0A1H0B1N2"/>
<protein>
    <recommendedName>
        <fullName evidence="4">Intracellular septation protein A</fullName>
    </recommendedName>
</protein>
<dbReference type="Proteomes" id="UP000199334">
    <property type="component" value="Unassembled WGS sequence"/>
</dbReference>
<keyword evidence="3" id="KW-1185">Reference proteome</keyword>
<sequence length="211" mass="24133">MKNFVLLDLIFYVGIPLLIWNYGRDPLGDYYAMLLSTVPGIIYTIYRFIKQKQFNIAGLFIIGSLIVSTTVNVMSNGAENMLWNQVYLGYATAGLFLLSIILLRPLALYFAVDFAYLQGHPRGNSKALFNAKGLFKWFQLLTGLFVFRGIFQNSLKAWLIMQYGVDGYDKMLIYLQVTGWVFTGLIIISYIFISSKITQYLKENDYQIPAS</sequence>
<proteinExistence type="predicted"/>
<reference evidence="2 3" key="1">
    <citation type="submission" date="2016-10" db="EMBL/GenBank/DDBJ databases">
        <authorList>
            <person name="de Groot N.N."/>
        </authorList>
    </citation>
    <scope>NUCLEOTIDE SEQUENCE [LARGE SCALE GENOMIC DNA]</scope>
    <source>
        <strain evidence="2 3">CGMCC 1.3442</strain>
    </source>
</reference>
<dbReference type="NCBIfam" id="NF041646">
    <property type="entry name" value="VC0807_fam"/>
    <property type="match status" value="1"/>
</dbReference>
<feature type="transmembrane region" description="Helical" evidence="1">
    <location>
        <begin position="133"/>
        <end position="151"/>
    </location>
</feature>
<dbReference type="OrthoDB" id="2739093at2"/>
<accession>A0A1H0B1N2</accession>
<dbReference type="RefSeq" id="WP_093856619.1">
    <property type="nucleotide sequence ID" value="NZ_BJVZ01000013.1"/>
</dbReference>
<dbReference type="EMBL" id="FNIG01000004">
    <property type="protein sequence ID" value="SDN39564.1"/>
    <property type="molecule type" value="Genomic_DNA"/>
</dbReference>
<feature type="transmembrane region" description="Helical" evidence="1">
    <location>
        <begin position="171"/>
        <end position="193"/>
    </location>
</feature>
<keyword evidence="1" id="KW-1133">Transmembrane helix</keyword>
<evidence type="ECO:0000256" key="1">
    <source>
        <dbReference type="SAM" id="Phobius"/>
    </source>
</evidence>
<feature type="transmembrane region" description="Helical" evidence="1">
    <location>
        <begin position="87"/>
        <end position="112"/>
    </location>
</feature>
<evidence type="ECO:0008006" key="4">
    <source>
        <dbReference type="Google" id="ProtNLM"/>
    </source>
</evidence>
<feature type="transmembrane region" description="Helical" evidence="1">
    <location>
        <begin position="56"/>
        <end position="75"/>
    </location>
</feature>
<gene>
    <name evidence="2" type="ORF">SAMN05216498_2180</name>
</gene>
<evidence type="ECO:0000313" key="2">
    <source>
        <dbReference type="EMBL" id="SDN39564.1"/>
    </source>
</evidence>
<name>A0A1H0B1N2_9BACI</name>
<feature type="transmembrane region" description="Helical" evidence="1">
    <location>
        <begin position="5"/>
        <end position="24"/>
    </location>
</feature>
<feature type="transmembrane region" description="Helical" evidence="1">
    <location>
        <begin position="30"/>
        <end position="49"/>
    </location>
</feature>
<evidence type="ECO:0000313" key="3">
    <source>
        <dbReference type="Proteomes" id="UP000199334"/>
    </source>
</evidence>
<keyword evidence="1" id="KW-0472">Membrane</keyword>
<keyword evidence="1" id="KW-0812">Transmembrane</keyword>